<sequence length="122" mass="14019">MQYFSPEQQYNAWVVSDLVKQVFHQRVGYSAGIHQLAIFAEETFHIDIDFVFSIVMNIGDIEFALSEEIERKLSGYLSVLLPHVSRDMLEASKANASSFLSHRHGDAVYDLFVPYDPYIKKT</sequence>
<dbReference type="InterPro" id="IPR038074">
    <property type="entry name" value="YfmB_sf"/>
</dbReference>
<dbReference type="Gene3D" id="1.10.8.570">
    <property type="entry name" value="Hypothetical protein YfmB"/>
    <property type="match status" value="1"/>
</dbReference>
<proteinExistence type="predicted"/>
<dbReference type="AlphaFoldDB" id="A0A9Q6A893"/>
<dbReference type="Proteomes" id="UP001073053">
    <property type="component" value="Unassembled WGS sequence"/>
</dbReference>
<name>A0A9Q6A893_9BACI</name>
<reference evidence="2 3" key="1">
    <citation type="submission" date="2017-12" db="EMBL/GenBank/DDBJ databases">
        <title>Comparative Functional Genomics of Dry Heat Resistant strains isolated from the Viking Spacecraft.</title>
        <authorList>
            <person name="Seuylemezian A."/>
            <person name="Cooper K."/>
            <person name="Vaishampayan P."/>
        </authorList>
    </citation>
    <scope>NUCLEOTIDE SEQUENCE [LARGE SCALE GENOMIC DNA]</scope>
    <source>
        <strain evidence="2 3">V48-19</strain>
    </source>
</reference>
<gene>
    <name evidence="2" type="ORF">CUU63_10895</name>
    <name evidence="1" type="ORF">MOF03_10540</name>
</gene>
<reference evidence="1" key="2">
    <citation type="submission" date="2022-02" db="EMBL/GenBank/DDBJ databases">
        <title>Crop Bioprotection Bacillus Genome Sequencing.</title>
        <authorList>
            <person name="Dunlap C."/>
        </authorList>
    </citation>
    <scope>NUCLEOTIDE SEQUENCE</scope>
    <source>
        <strain evidence="1">EC49O2N-C10</strain>
    </source>
</reference>
<dbReference type="Pfam" id="PF11486">
    <property type="entry name" value="DUF3212"/>
    <property type="match status" value="1"/>
</dbReference>
<dbReference type="EMBL" id="JALAWA010000005">
    <property type="protein sequence ID" value="MCY9185081.1"/>
    <property type="molecule type" value="Genomic_DNA"/>
</dbReference>
<dbReference type="RefSeq" id="WP_024120548.1">
    <property type="nucleotide sequence ID" value="NZ_ASJT01000017.1"/>
</dbReference>
<comment type="caution">
    <text evidence="2">The sequence shown here is derived from an EMBL/GenBank/DDBJ whole genome shotgun (WGS) entry which is preliminary data.</text>
</comment>
<accession>A0A9Q6A893</accession>
<evidence type="ECO:0000313" key="3">
    <source>
        <dbReference type="Proteomes" id="UP000234803"/>
    </source>
</evidence>
<dbReference type="InterPro" id="IPR021579">
    <property type="entry name" value="DUF3212"/>
</dbReference>
<organism evidence="2 3">
    <name type="scientific">Bacillus halotolerans</name>
    <dbReference type="NCBI Taxonomy" id="260554"/>
    <lineage>
        <taxon>Bacteria</taxon>
        <taxon>Bacillati</taxon>
        <taxon>Bacillota</taxon>
        <taxon>Bacilli</taxon>
        <taxon>Bacillales</taxon>
        <taxon>Bacillaceae</taxon>
        <taxon>Bacillus</taxon>
    </lineage>
</organism>
<evidence type="ECO:0000313" key="1">
    <source>
        <dbReference type="EMBL" id="MCY9185081.1"/>
    </source>
</evidence>
<dbReference type="EMBL" id="PGUV01000008">
    <property type="protein sequence ID" value="PLS07003.1"/>
    <property type="molecule type" value="Genomic_DNA"/>
</dbReference>
<dbReference type="Proteomes" id="UP000234803">
    <property type="component" value="Unassembled WGS sequence"/>
</dbReference>
<evidence type="ECO:0000313" key="2">
    <source>
        <dbReference type="EMBL" id="PLS07003.1"/>
    </source>
</evidence>
<protein>
    <submittedName>
        <fullName evidence="1">DUF3212 family protein</fullName>
    </submittedName>
</protein>
<dbReference type="SUPFAM" id="SSF140688">
    <property type="entry name" value="YfmB-like"/>
    <property type="match status" value="1"/>
</dbReference>